<evidence type="ECO:0000313" key="10">
    <source>
        <dbReference type="EMBL" id="MBR0658880.1"/>
    </source>
</evidence>
<reference evidence="11 12" key="2">
    <citation type="submission" date="2020-02" db="EMBL/GenBank/DDBJ databases">
        <authorList>
            <person name="Sun Q."/>
            <person name="Inoue M."/>
        </authorList>
    </citation>
    <scope>NUCLEOTIDE SEQUENCE [LARGE SCALE GENOMIC DNA]</scope>
    <source>
        <strain evidence="11 12">KCTC 22478</strain>
    </source>
</reference>
<keyword evidence="4" id="KW-0997">Cell inner membrane</keyword>
<keyword evidence="6 8" id="KW-1133">Transmembrane helix</keyword>
<evidence type="ECO:0000256" key="7">
    <source>
        <dbReference type="ARBA" id="ARBA00023136"/>
    </source>
</evidence>
<evidence type="ECO:0000256" key="8">
    <source>
        <dbReference type="RuleBase" id="RU363032"/>
    </source>
</evidence>
<evidence type="ECO:0000313" key="13">
    <source>
        <dbReference type="Proteomes" id="UP001138708"/>
    </source>
</evidence>
<comment type="caution">
    <text evidence="10">The sequence shown here is derived from an EMBL/GenBank/DDBJ whole genome shotgun (WGS) entry which is preliminary data.</text>
</comment>
<dbReference type="RefSeq" id="WP_168038675.1">
    <property type="nucleotide sequence ID" value="NZ_JAAEDK010000011.1"/>
</dbReference>
<comment type="subcellular location">
    <subcellularLocation>
        <location evidence="1">Cell inner membrane</location>
        <topology evidence="1">Multi-pass membrane protein</topology>
    </subcellularLocation>
    <subcellularLocation>
        <location evidence="8">Cell membrane</location>
        <topology evidence="8">Multi-pass membrane protein</topology>
    </subcellularLocation>
</comment>
<evidence type="ECO:0000256" key="6">
    <source>
        <dbReference type="ARBA" id="ARBA00022989"/>
    </source>
</evidence>
<evidence type="ECO:0000313" key="11">
    <source>
        <dbReference type="EMBL" id="NKE15768.1"/>
    </source>
</evidence>
<evidence type="ECO:0000256" key="2">
    <source>
        <dbReference type="ARBA" id="ARBA00022448"/>
    </source>
</evidence>
<dbReference type="PROSITE" id="PS50928">
    <property type="entry name" value="ABC_TM1"/>
    <property type="match status" value="1"/>
</dbReference>
<name>A0A9X9WEX0_9PROT</name>
<keyword evidence="3" id="KW-1003">Cell membrane</keyword>
<proteinExistence type="inferred from homology"/>
<sequence length="262" mass="28697">MDGIYSPGAASRSLAWATAFYLVLPILIVVPVALTDQRYLSLPQDGISFRHFATVLSSPEWLGSIWQSFTIAVAATILSVTAGTLCAIGCWRISRRATELVRVMMLLPLIIPSIVYAIGLYRYFGPLGLLDRFLGVVIAHGVTGIPYVVITVSTALAAFDPRLEQAARGMGASLSQTLRWVILPRIAPGIFSGAIFAFIHSWDELVMVLFIASRDVFTLPRRIWDGINENLDPAMAAVAVLLILFTLLLLLADRALRRRNEG</sequence>
<keyword evidence="7 8" id="KW-0472">Membrane</keyword>
<dbReference type="InterPro" id="IPR035906">
    <property type="entry name" value="MetI-like_sf"/>
</dbReference>
<dbReference type="SUPFAM" id="SSF161098">
    <property type="entry name" value="MetI-like"/>
    <property type="match status" value="1"/>
</dbReference>
<dbReference type="GO" id="GO:0005886">
    <property type="term" value="C:plasma membrane"/>
    <property type="evidence" value="ECO:0007669"/>
    <property type="project" value="UniProtKB-SubCell"/>
</dbReference>
<accession>A0A9X9WEX0</accession>
<feature type="transmembrane region" description="Helical" evidence="8">
    <location>
        <begin position="103"/>
        <end position="124"/>
    </location>
</feature>
<evidence type="ECO:0000256" key="5">
    <source>
        <dbReference type="ARBA" id="ARBA00022692"/>
    </source>
</evidence>
<reference evidence="10" key="3">
    <citation type="journal article" date="2021" name="Syst. Appl. Microbiol.">
        <title>Roseomonas hellenica sp. nov., isolated from roots of wild-growing Alkanna tinctoria.</title>
        <authorList>
            <person name="Rat A."/>
            <person name="Naranjo H.D."/>
            <person name="Lebbe L."/>
            <person name="Cnockaert M."/>
            <person name="Krigas N."/>
            <person name="Grigoriadou K."/>
            <person name="Maloupa E."/>
            <person name="Willems A."/>
        </authorList>
    </citation>
    <scope>NUCLEOTIDE SEQUENCE</scope>
    <source>
        <strain evidence="10">LMG 31161</strain>
    </source>
</reference>
<evidence type="ECO:0000256" key="4">
    <source>
        <dbReference type="ARBA" id="ARBA00022519"/>
    </source>
</evidence>
<evidence type="ECO:0000256" key="1">
    <source>
        <dbReference type="ARBA" id="ARBA00004429"/>
    </source>
</evidence>
<dbReference type="Pfam" id="PF00528">
    <property type="entry name" value="BPD_transp_1"/>
    <property type="match status" value="1"/>
</dbReference>
<feature type="transmembrane region" description="Helical" evidence="8">
    <location>
        <begin position="136"/>
        <end position="159"/>
    </location>
</feature>
<dbReference type="InterPro" id="IPR000515">
    <property type="entry name" value="MetI-like"/>
</dbReference>
<dbReference type="CDD" id="cd06261">
    <property type="entry name" value="TM_PBP2"/>
    <property type="match status" value="1"/>
</dbReference>
<feature type="transmembrane region" description="Helical" evidence="8">
    <location>
        <begin position="65"/>
        <end position="91"/>
    </location>
</feature>
<dbReference type="Proteomes" id="UP001138708">
    <property type="component" value="Unassembled WGS sequence"/>
</dbReference>
<organism evidence="10 13">
    <name type="scientific">Neoroseomonas oryzicola</name>
    <dbReference type="NCBI Taxonomy" id="535904"/>
    <lineage>
        <taxon>Bacteria</taxon>
        <taxon>Pseudomonadati</taxon>
        <taxon>Pseudomonadota</taxon>
        <taxon>Alphaproteobacteria</taxon>
        <taxon>Acetobacterales</taxon>
        <taxon>Acetobacteraceae</taxon>
        <taxon>Neoroseomonas</taxon>
    </lineage>
</organism>
<keyword evidence="5 8" id="KW-0812">Transmembrane</keyword>
<dbReference type="PANTHER" id="PTHR43357:SF4">
    <property type="entry name" value="INNER MEMBRANE ABC TRANSPORTER PERMEASE PROTEIN YDCV"/>
    <property type="match status" value="1"/>
</dbReference>
<feature type="domain" description="ABC transmembrane type-1" evidence="9">
    <location>
        <begin position="65"/>
        <end position="253"/>
    </location>
</feature>
<evidence type="ECO:0000313" key="12">
    <source>
        <dbReference type="Proteomes" id="UP000746741"/>
    </source>
</evidence>
<reference evidence="10" key="1">
    <citation type="submission" date="2020-01" db="EMBL/GenBank/DDBJ databases">
        <authorList>
            <person name="Rat A."/>
        </authorList>
    </citation>
    <scope>NUCLEOTIDE SEQUENCE</scope>
    <source>
        <strain evidence="10">LMG 31161</strain>
    </source>
</reference>
<gene>
    <name evidence="11" type="ORF">GWK15_02355</name>
    <name evidence="10" type="ORF">GXW75_06450</name>
</gene>
<keyword evidence="12" id="KW-1185">Reference proteome</keyword>
<feature type="transmembrane region" description="Helical" evidence="8">
    <location>
        <begin position="234"/>
        <end position="252"/>
    </location>
</feature>
<comment type="similarity">
    <text evidence="8">Belongs to the binding-protein-dependent transport system permease family.</text>
</comment>
<feature type="transmembrane region" description="Helical" evidence="8">
    <location>
        <begin position="14"/>
        <end position="34"/>
    </location>
</feature>
<dbReference type="Gene3D" id="1.10.3720.10">
    <property type="entry name" value="MetI-like"/>
    <property type="match status" value="1"/>
</dbReference>
<dbReference type="Proteomes" id="UP000746741">
    <property type="component" value="Unassembled WGS sequence"/>
</dbReference>
<feature type="transmembrane region" description="Helical" evidence="8">
    <location>
        <begin position="180"/>
        <end position="199"/>
    </location>
</feature>
<dbReference type="EMBL" id="JAAEDK010000011">
    <property type="protein sequence ID" value="MBR0658880.1"/>
    <property type="molecule type" value="Genomic_DNA"/>
</dbReference>
<dbReference type="PANTHER" id="PTHR43357">
    <property type="entry name" value="INNER MEMBRANE ABC TRANSPORTER PERMEASE PROTEIN YDCV"/>
    <property type="match status" value="1"/>
</dbReference>
<protein>
    <submittedName>
        <fullName evidence="10">ABC transporter permease</fullName>
    </submittedName>
</protein>
<dbReference type="EMBL" id="JAAVUP010000001">
    <property type="protein sequence ID" value="NKE15768.1"/>
    <property type="molecule type" value="Genomic_DNA"/>
</dbReference>
<dbReference type="GO" id="GO:0055085">
    <property type="term" value="P:transmembrane transport"/>
    <property type="evidence" value="ECO:0007669"/>
    <property type="project" value="InterPro"/>
</dbReference>
<evidence type="ECO:0000256" key="3">
    <source>
        <dbReference type="ARBA" id="ARBA00022475"/>
    </source>
</evidence>
<dbReference type="AlphaFoldDB" id="A0A9X9WEX0"/>
<evidence type="ECO:0000259" key="9">
    <source>
        <dbReference type="PROSITE" id="PS50928"/>
    </source>
</evidence>
<keyword evidence="2 8" id="KW-0813">Transport</keyword>